<gene>
    <name evidence="1" type="ORF">M438DRAFT_350431</name>
</gene>
<dbReference type="GeneID" id="40748936"/>
<sequence>MTVVTLAVVIVATVYYVIRGSSTFEGPAVRMKKAEDDSSMVAMEDIVVHGKQ</sequence>
<proteinExistence type="predicted"/>
<evidence type="ECO:0000313" key="1">
    <source>
        <dbReference type="EMBL" id="KEQ78415.1"/>
    </source>
</evidence>
<name>A0A074WYW8_AURPU</name>
<organism evidence="1 2">
    <name type="scientific">Aureobasidium pullulans EXF-150</name>
    <dbReference type="NCBI Taxonomy" id="1043002"/>
    <lineage>
        <taxon>Eukaryota</taxon>
        <taxon>Fungi</taxon>
        <taxon>Dikarya</taxon>
        <taxon>Ascomycota</taxon>
        <taxon>Pezizomycotina</taxon>
        <taxon>Dothideomycetes</taxon>
        <taxon>Dothideomycetidae</taxon>
        <taxon>Dothideales</taxon>
        <taxon>Saccotheciaceae</taxon>
        <taxon>Aureobasidium</taxon>
    </lineage>
</organism>
<dbReference type="EMBL" id="KL585025">
    <property type="protein sequence ID" value="KEQ78415.1"/>
    <property type="molecule type" value="Genomic_DNA"/>
</dbReference>
<evidence type="ECO:0000313" key="2">
    <source>
        <dbReference type="Proteomes" id="UP000030706"/>
    </source>
</evidence>
<keyword evidence="2" id="KW-1185">Reference proteome</keyword>
<accession>A0A074WYW8</accession>
<dbReference type="HOGENOM" id="CLU_3086842_0_0_1"/>
<dbReference type="AlphaFoldDB" id="A0A074WYW8"/>
<dbReference type="RefSeq" id="XP_029754602.1">
    <property type="nucleotide sequence ID" value="XM_029906630.1"/>
</dbReference>
<protein>
    <submittedName>
        <fullName evidence="1">Uncharacterized protein</fullName>
    </submittedName>
</protein>
<reference evidence="1 2" key="1">
    <citation type="journal article" date="2014" name="BMC Genomics">
        <title>Genome sequencing of four Aureobasidium pullulans varieties: biotechnological potential, stress tolerance, and description of new species.</title>
        <authorList>
            <person name="Gostin Ar C."/>
            <person name="Ohm R.A."/>
            <person name="Kogej T."/>
            <person name="Sonjak S."/>
            <person name="Turk M."/>
            <person name="Zajc J."/>
            <person name="Zalar P."/>
            <person name="Grube M."/>
            <person name="Sun H."/>
            <person name="Han J."/>
            <person name="Sharma A."/>
            <person name="Chiniquy J."/>
            <person name="Ngan C.Y."/>
            <person name="Lipzen A."/>
            <person name="Barry K."/>
            <person name="Grigoriev I.V."/>
            <person name="Gunde-Cimerman N."/>
        </authorList>
    </citation>
    <scope>NUCLEOTIDE SEQUENCE [LARGE SCALE GENOMIC DNA]</scope>
    <source>
        <strain evidence="1 2">EXF-150</strain>
    </source>
</reference>
<dbReference type="Proteomes" id="UP000030706">
    <property type="component" value="Unassembled WGS sequence"/>
</dbReference>